<dbReference type="PANTHER" id="PTHR43531:SF14">
    <property type="entry name" value="METHYL-ACCEPTING CHEMOTAXIS PROTEIN I-RELATED"/>
    <property type="match status" value="1"/>
</dbReference>
<dbReference type="InterPro" id="IPR036320">
    <property type="entry name" value="Glycosyl_Trfase_fam3_N_dom_sf"/>
</dbReference>
<keyword evidence="5" id="KW-0807">Transducer</keyword>
<feature type="domain" description="HAMP" evidence="8">
    <location>
        <begin position="223"/>
        <end position="275"/>
    </location>
</feature>
<evidence type="ECO:0000256" key="6">
    <source>
        <dbReference type="SAM" id="Phobius"/>
    </source>
</evidence>
<dbReference type="Gene3D" id="1.10.287.950">
    <property type="entry name" value="Methyl-accepting chemotaxis protein"/>
    <property type="match status" value="1"/>
</dbReference>
<comment type="caution">
    <text evidence="9">The sequence shown here is derived from an EMBL/GenBank/DDBJ whole genome shotgun (WGS) entry which is preliminary data.</text>
</comment>
<sequence length="539" mass="56660">MTSVWNSLRITHRFIFVLAAFVLSIVAVAGIGIWGLNSAKSNIKALHDEALNRAMLAGESIEQTLNNRLQVLLAFQHDPSGELASIHDHPVEAHLDAIAANQAKANEIHKKIEEGLTDPKEQALLKAVLDARAAWRPELAKAIEAVRNNDYSPTTMAAFLAAGRNQGEAVYQTTAALRAYQLEVGDAAYRAADERYQLALWVFVGAGLLLVVPSVLLALWLLSRLSQGFMTASTALKHMAQSDLSHTVRHDGTDEIGCMLLHMETMRGNLSHIVGQVKVGTSAIAGASSEVAAGTLDLSSRTEQQASALEETASATEELASTVQQNADNAVQANQLASEARRVAQSGGDIVTQMVQTMAEIDQSAKKIVDIISVIDGIAFQTNILALNAAVEAARAGEQGRGFAVVAGEVRSLAQRSAGAAREVQTLINDAVAKAGAGNAQAAQAGTAMQEIIGGIQSVAHIVDEIALASREQASGLAQINQAVSHLDGVTQQNAALVEQSSAAASALQQQAGNLAAMADTFRLAGQAATQGRHVPALR</sequence>
<accession>A0ABV9H3D3</accession>
<evidence type="ECO:0000256" key="3">
    <source>
        <dbReference type="ARBA" id="ARBA00022679"/>
    </source>
</evidence>
<keyword evidence="1" id="KW-0488">Methylation</keyword>
<dbReference type="InterPro" id="IPR051310">
    <property type="entry name" value="MCP_chemotaxis"/>
</dbReference>
<comment type="similarity">
    <text evidence="4">Belongs to the methyl-accepting chemotaxis (MCP) protein family.</text>
</comment>
<dbReference type="SMART" id="SM00283">
    <property type="entry name" value="MA"/>
    <property type="match status" value="1"/>
</dbReference>
<dbReference type="Pfam" id="PF00015">
    <property type="entry name" value="MCPsignal"/>
    <property type="match status" value="1"/>
</dbReference>
<protein>
    <submittedName>
        <fullName evidence="9">Methyl-accepting chemotaxis protein</fullName>
    </submittedName>
</protein>
<evidence type="ECO:0000313" key="10">
    <source>
        <dbReference type="Proteomes" id="UP001595967"/>
    </source>
</evidence>
<dbReference type="CDD" id="cd11386">
    <property type="entry name" value="MCP_signal"/>
    <property type="match status" value="1"/>
</dbReference>
<dbReference type="Proteomes" id="UP001595967">
    <property type="component" value="Unassembled WGS sequence"/>
</dbReference>
<evidence type="ECO:0000259" key="7">
    <source>
        <dbReference type="PROSITE" id="PS50111"/>
    </source>
</evidence>
<keyword evidence="6" id="KW-0812">Transmembrane</keyword>
<name>A0ABV9H3D3_9BURK</name>
<dbReference type="PROSITE" id="PS50885">
    <property type="entry name" value="HAMP"/>
    <property type="match status" value="1"/>
</dbReference>
<dbReference type="InterPro" id="IPR004090">
    <property type="entry name" value="Chemotax_Me-accpt_rcpt"/>
</dbReference>
<keyword evidence="6" id="KW-1133">Transmembrane helix</keyword>
<proteinExistence type="inferred from homology"/>
<evidence type="ECO:0000313" key="9">
    <source>
        <dbReference type="EMBL" id="MFC4623530.1"/>
    </source>
</evidence>
<dbReference type="CDD" id="cd19411">
    <property type="entry name" value="MCP2201-like_sensor"/>
    <property type="match status" value="1"/>
</dbReference>
<dbReference type="EMBL" id="JBHSEW010000019">
    <property type="protein sequence ID" value="MFC4623530.1"/>
    <property type="molecule type" value="Genomic_DNA"/>
</dbReference>
<evidence type="ECO:0000256" key="4">
    <source>
        <dbReference type="ARBA" id="ARBA00029447"/>
    </source>
</evidence>
<dbReference type="InterPro" id="IPR003660">
    <property type="entry name" value="HAMP_dom"/>
</dbReference>
<feature type="transmembrane region" description="Helical" evidence="6">
    <location>
        <begin position="198"/>
        <end position="222"/>
    </location>
</feature>
<organism evidence="9 10">
    <name type="scientific">Comamonas nitrativorans</name>
    <dbReference type="NCBI Taxonomy" id="108437"/>
    <lineage>
        <taxon>Bacteria</taxon>
        <taxon>Pseudomonadati</taxon>
        <taxon>Pseudomonadota</taxon>
        <taxon>Betaproteobacteria</taxon>
        <taxon>Burkholderiales</taxon>
        <taxon>Comamonadaceae</taxon>
        <taxon>Comamonas</taxon>
    </lineage>
</organism>
<feature type="domain" description="Methyl-accepting transducer" evidence="7">
    <location>
        <begin position="280"/>
        <end position="509"/>
    </location>
</feature>
<dbReference type="InterPro" id="IPR047347">
    <property type="entry name" value="YvaQ-like_sensor"/>
</dbReference>
<dbReference type="PRINTS" id="PR00260">
    <property type="entry name" value="CHEMTRNSDUCR"/>
</dbReference>
<evidence type="ECO:0000256" key="5">
    <source>
        <dbReference type="PROSITE-ProRule" id="PRU00284"/>
    </source>
</evidence>
<keyword evidence="6" id="KW-0472">Membrane</keyword>
<dbReference type="PANTHER" id="PTHR43531">
    <property type="entry name" value="PROTEIN ICFG"/>
    <property type="match status" value="1"/>
</dbReference>
<feature type="transmembrane region" description="Helical" evidence="6">
    <location>
        <begin position="14"/>
        <end position="36"/>
    </location>
</feature>
<evidence type="ECO:0000259" key="8">
    <source>
        <dbReference type="PROSITE" id="PS50885"/>
    </source>
</evidence>
<keyword evidence="2" id="KW-0328">Glycosyltransferase</keyword>
<gene>
    <name evidence="9" type="ORF">ACFO3A_15130</name>
</gene>
<dbReference type="PROSITE" id="PS50111">
    <property type="entry name" value="CHEMOTAXIS_TRANSDUC_2"/>
    <property type="match status" value="1"/>
</dbReference>
<dbReference type="SUPFAM" id="SSF47648">
    <property type="entry name" value="Nucleoside phosphorylase/phosphoribosyltransferase N-terminal domain"/>
    <property type="match status" value="1"/>
</dbReference>
<dbReference type="InterPro" id="IPR024478">
    <property type="entry name" value="HlyB_4HB_MCP"/>
</dbReference>
<reference evidence="10" key="1">
    <citation type="journal article" date="2019" name="Int. J. Syst. Evol. Microbiol.">
        <title>The Global Catalogue of Microorganisms (GCM) 10K type strain sequencing project: providing services to taxonomists for standard genome sequencing and annotation.</title>
        <authorList>
            <consortium name="The Broad Institute Genomics Platform"/>
            <consortium name="The Broad Institute Genome Sequencing Center for Infectious Disease"/>
            <person name="Wu L."/>
            <person name="Ma J."/>
        </authorList>
    </citation>
    <scope>NUCLEOTIDE SEQUENCE [LARGE SCALE GENOMIC DNA]</scope>
    <source>
        <strain evidence="10">JCM 11650</strain>
    </source>
</reference>
<dbReference type="SUPFAM" id="SSF58104">
    <property type="entry name" value="Methyl-accepting chemotaxis protein (MCP) signaling domain"/>
    <property type="match status" value="1"/>
</dbReference>
<keyword evidence="10" id="KW-1185">Reference proteome</keyword>
<dbReference type="Pfam" id="PF12729">
    <property type="entry name" value="4HB_MCP_1"/>
    <property type="match status" value="1"/>
</dbReference>
<dbReference type="RefSeq" id="WP_377728101.1">
    <property type="nucleotide sequence ID" value="NZ_JBHSEW010000019.1"/>
</dbReference>
<evidence type="ECO:0000256" key="2">
    <source>
        <dbReference type="ARBA" id="ARBA00022676"/>
    </source>
</evidence>
<evidence type="ECO:0000256" key="1">
    <source>
        <dbReference type="ARBA" id="ARBA00022481"/>
    </source>
</evidence>
<dbReference type="InterPro" id="IPR004089">
    <property type="entry name" value="MCPsignal_dom"/>
</dbReference>
<keyword evidence="3" id="KW-0808">Transferase</keyword>